<dbReference type="GO" id="GO:0022625">
    <property type="term" value="C:cytosolic large ribosomal subunit"/>
    <property type="evidence" value="ECO:0007669"/>
    <property type="project" value="TreeGrafter"/>
</dbReference>
<dbReference type="Pfam" id="PF01198">
    <property type="entry name" value="Ribosomal_L31e"/>
    <property type="match status" value="1"/>
</dbReference>
<dbReference type="SMART" id="SM01380">
    <property type="entry name" value="Ribosomal_L31e"/>
    <property type="match status" value="1"/>
</dbReference>
<dbReference type="SUPFAM" id="SSF54575">
    <property type="entry name" value="Ribosomal protein L31e"/>
    <property type="match status" value="1"/>
</dbReference>
<sequence>MPKDKSEVIYVINLNRIYWGKRVNRAKRAIRFIREFVMRHTGADVVKIDNTVNNYVWSRSIEKPPRRVPVYVETYEEENEEGGKVKVAYVTLANVKNVEA</sequence>
<name>A0A0U3F350_9CREN</name>
<comment type="similarity">
    <text evidence="1 5">Belongs to the eukaryotic ribosomal protein eL31 family.</text>
</comment>
<dbReference type="EMBL" id="CP006867">
    <property type="protein sequence ID" value="ALU11957.1"/>
    <property type="molecule type" value="Genomic_DNA"/>
</dbReference>
<keyword evidence="7" id="KW-1185">Reference proteome</keyword>
<dbReference type="GO" id="GO:0002181">
    <property type="term" value="P:cytoplasmic translation"/>
    <property type="evidence" value="ECO:0007669"/>
    <property type="project" value="TreeGrafter"/>
</dbReference>
<dbReference type="Gene3D" id="3.10.440.10">
    <property type="match status" value="1"/>
</dbReference>
<dbReference type="InterPro" id="IPR020052">
    <property type="entry name" value="Ribosomal_eL31_CS"/>
</dbReference>
<evidence type="ECO:0000313" key="7">
    <source>
        <dbReference type="Proteomes" id="UP000060778"/>
    </source>
</evidence>
<organism evidence="6 7">
    <name type="scientific">Ignicoccus islandicus DSM 13165</name>
    <dbReference type="NCBI Taxonomy" id="940295"/>
    <lineage>
        <taxon>Archaea</taxon>
        <taxon>Thermoproteota</taxon>
        <taxon>Thermoprotei</taxon>
        <taxon>Desulfurococcales</taxon>
        <taxon>Desulfurococcaceae</taxon>
        <taxon>Ignicoccus</taxon>
    </lineage>
</organism>
<dbReference type="PATRIC" id="fig|940295.4.peg.1279"/>
<dbReference type="OrthoDB" id="10127at2157"/>
<keyword evidence="2 5" id="KW-0689">Ribosomal protein</keyword>
<dbReference type="PANTHER" id="PTHR10956">
    <property type="entry name" value="60S RIBOSOMAL PROTEIN L31"/>
    <property type="match status" value="1"/>
</dbReference>
<dbReference type="InterPro" id="IPR000054">
    <property type="entry name" value="Ribosomal_eL31"/>
</dbReference>
<dbReference type="KEGG" id="iis:EYM_06595"/>
<dbReference type="RefSeq" id="WP_075050234.1">
    <property type="nucleotide sequence ID" value="NZ_CP006867.1"/>
</dbReference>
<proteinExistence type="inferred from homology"/>
<evidence type="ECO:0000313" key="6">
    <source>
        <dbReference type="EMBL" id="ALU11957.1"/>
    </source>
</evidence>
<dbReference type="Proteomes" id="UP000060778">
    <property type="component" value="Chromosome"/>
</dbReference>
<evidence type="ECO:0000256" key="1">
    <source>
        <dbReference type="ARBA" id="ARBA00010808"/>
    </source>
</evidence>
<dbReference type="GO" id="GO:0003735">
    <property type="term" value="F:structural constituent of ribosome"/>
    <property type="evidence" value="ECO:0007669"/>
    <property type="project" value="InterPro"/>
</dbReference>
<keyword evidence="3 5" id="KW-0687">Ribonucleoprotein</keyword>
<evidence type="ECO:0000256" key="4">
    <source>
        <dbReference type="ARBA" id="ARBA00035230"/>
    </source>
</evidence>
<accession>A0A0U3F350</accession>
<reference evidence="6 7" key="1">
    <citation type="submission" date="2013-11" db="EMBL/GenBank/DDBJ databases">
        <title>Comparative genomics of Ignicoccus.</title>
        <authorList>
            <person name="Podar M."/>
        </authorList>
    </citation>
    <scope>NUCLEOTIDE SEQUENCE [LARGE SCALE GENOMIC DNA]</scope>
    <source>
        <strain evidence="6 7">DSM 13165</strain>
    </source>
</reference>
<dbReference type="HAMAP" id="MF_00410">
    <property type="entry name" value="Ribosomal_eL31"/>
    <property type="match status" value="1"/>
</dbReference>
<protein>
    <recommendedName>
        <fullName evidence="4 5">Large ribosomal subunit protein eL31</fullName>
    </recommendedName>
</protein>
<dbReference type="PANTHER" id="PTHR10956:SF0">
    <property type="entry name" value="60S RIBOSOMAL PROTEIN L31"/>
    <property type="match status" value="1"/>
</dbReference>
<evidence type="ECO:0000256" key="5">
    <source>
        <dbReference type="HAMAP-Rule" id="MF_00410"/>
    </source>
</evidence>
<gene>
    <name evidence="5" type="primary">rpl31e</name>
    <name evidence="6" type="ORF">EYM_06595</name>
</gene>
<evidence type="ECO:0000256" key="3">
    <source>
        <dbReference type="ARBA" id="ARBA00023274"/>
    </source>
</evidence>
<dbReference type="PROSITE" id="PS01144">
    <property type="entry name" value="RIBOSOMAL_L31E"/>
    <property type="match status" value="1"/>
</dbReference>
<dbReference type="AlphaFoldDB" id="A0A0U3F350"/>
<dbReference type="NCBIfam" id="NF002258">
    <property type="entry name" value="PRK01192.1-1"/>
    <property type="match status" value="1"/>
</dbReference>
<evidence type="ECO:0000256" key="2">
    <source>
        <dbReference type="ARBA" id="ARBA00022980"/>
    </source>
</evidence>
<dbReference type="GeneID" id="30680694"/>
<dbReference type="InterPro" id="IPR023621">
    <property type="entry name" value="Ribosomal_eL31_dom_sf"/>
</dbReference>
<dbReference type="STRING" id="940295.EYM_06595"/>
<dbReference type="CDD" id="cd00463">
    <property type="entry name" value="Ribosomal_L31e"/>
    <property type="match status" value="1"/>
</dbReference>